<dbReference type="InterPro" id="IPR036237">
    <property type="entry name" value="Xyl_isomerase-like_sf"/>
</dbReference>
<dbReference type="EMBL" id="CP073767">
    <property type="protein sequence ID" value="UWZ58770.1"/>
    <property type="molecule type" value="Genomic_DNA"/>
</dbReference>
<dbReference type="SUPFAM" id="SSF51658">
    <property type="entry name" value="Xylose isomerase-like"/>
    <property type="match status" value="1"/>
</dbReference>
<keyword evidence="2" id="KW-0413">Isomerase</keyword>
<dbReference type="Proteomes" id="UP001058003">
    <property type="component" value="Chromosome"/>
</dbReference>
<name>A0A9Q9ISV1_9ACTN</name>
<protein>
    <submittedName>
        <fullName evidence="2">Sugar phosphate isomerase/epimerase</fullName>
    </submittedName>
</protein>
<evidence type="ECO:0000259" key="1">
    <source>
        <dbReference type="Pfam" id="PF01261"/>
    </source>
</evidence>
<dbReference type="Pfam" id="PF01261">
    <property type="entry name" value="AP_endonuc_2"/>
    <property type="match status" value="1"/>
</dbReference>
<dbReference type="Gene3D" id="3.20.20.150">
    <property type="entry name" value="Divalent-metal-dependent TIM barrel enzymes"/>
    <property type="match status" value="1"/>
</dbReference>
<evidence type="ECO:0000313" key="3">
    <source>
        <dbReference type="Proteomes" id="UP001058003"/>
    </source>
</evidence>
<keyword evidence="3" id="KW-1185">Reference proteome</keyword>
<reference evidence="2" key="1">
    <citation type="submission" date="2021-04" db="EMBL/GenBank/DDBJ databases">
        <title>Dactylosporangium aurantiacum NRRL B-8018 full assembly.</title>
        <authorList>
            <person name="Hartkoorn R.C."/>
            <person name="Beaudoing E."/>
            <person name="Hot D."/>
        </authorList>
    </citation>
    <scope>NUCLEOTIDE SEQUENCE</scope>
    <source>
        <strain evidence="2">NRRL B-8018</strain>
    </source>
</reference>
<dbReference type="KEGG" id="daur:Daura_22925"/>
<dbReference type="PANTHER" id="PTHR12110">
    <property type="entry name" value="HYDROXYPYRUVATE ISOMERASE"/>
    <property type="match status" value="1"/>
</dbReference>
<evidence type="ECO:0000313" key="2">
    <source>
        <dbReference type="EMBL" id="UWZ58770.1"/>
    </source>
</evidence>
<proteinExistence type="predicted"/>
<accession>A0A9Q9ISV1</accession>
<dbReference type="InterPro" id="IPR050312">
    <property type="entry name" value="IolE/XylAMocC-like"/>
</dbReference>
<dbReference type="RefSeq" id="WP_033360761.1">
    <property type="nucleotide sequence ID" value="NZ_CP073767.1"/>
</dbReference>
<dbReference type="InterPro" id="IPR013022">
    <property type="entry name" value="Xyl_isomerase-like_TIM-brl"/>
</dbReference>
<organism evidence="2 3">
    <name type="scientific">Dactylosporangium aurantiacum</name>
    <dbReference type="NCBI Taxonomy" id="35754"/>
    <lineage>
        <taxon>Bacteria</taxon>
        <taxon>Bacillati</taxon>
        <taxon>Actinomycetota</taxon>
        <taxon>Actinomycetes</taxon>
        <taxon>Micromonosporales</taxon>
        <taxon>Micromonosporaceae</taxon>
        <taxon>Dactylosporangium</taxon>
    </lineage>
</organism>
<dbReference type="AlphaFoldDB" id="A0A9Q9ISV1"/>
<feature type="domain" description="Xylose isomerase-like TIM barrel" evidence="1">
    <location>
        <begin position="24"/>
        <end position="249"/>
    </location>
</feature>
<dbReference type="GO" id="GO:0016853">
    <property type="term" value="F:isomerase activity"/>
    <property type="evidence" value="ECO:0007669"/>
    <property type="project" value="UniProtKB-KW"/>
</dbReference>
<sequence>MPFAVSTLGFPGLPLAAVAELLTRHEVRYVQLRCAEDEPVHAGIGTAARRAARRLLTDAGIGVAGLATYVRLTDGAPGLREHLQLALDLGAPALRLMPGGEGDVERWTGPAAEALAGAVETAAGSGVRLLVETHDAFLRGGDLAALLHAAGATVPAAGAIWDAMHPWRAGETVARTAAALAPWLAEVQIKDAASPQQRRPLVPGQGAVPLRDILRAATGIGFAGPVVLEHEARWYADAAPIDEAIAASKRLLSNPV</sequence>
<gene>
    <name evidence="2" type="ORF">Daura_22925</name>
</gene>